<reference evidence="1" key="1">
    <citation type="submission" date="2021-01" db="EMBL/GenBank/DDBJ databases">
        <authorList>
            <consortium name="Aspergillus chevalieri M1 genome sequencing consortium"/>
            <person name="Kazuki M."/>
            <person name="Futagami T."/>
        </authorList>
    </citation>
    <scope>NUCLEOTIDE SEQUENCE</scope>
    <source>
        <strain evidence="1">M1</strain>
    </source>
</reference>
<dbReference type="InterPro" id="IPR050703">
    <property type="entry name" value="Flavin_MAO"/>
</dbReference>
<dbReference type="Gene3D" id="1.10.405.10">
    <property type="entry name" value="Guanine Nucleotide Dissociation Inhibitor, domain 1"/>
    <property type="match status" value="1"/>
</dbReference>
<dbReference type="GO" id="GO:0016491">
    <property type="term" value="F:oxidoreductase activity"/>
    <property type="evidence" value="ECO:0007669"/>
    <property type="project" value="UniProtKB-ARBA"/>
</dbReference>
<dbReference type="PANTHER" id="PTHR43563:SF14">
    <property type="entry name" value="AMINE OXIDASE"/>
    <property type="match status" value="1"/>
</dbReference>
<evidence type="ECO:0000313" key="1">
    <source>
        <dbReference type="EMBL" id="BCR91379.1"/>
    </source>
</evidence>
<dbReference type="KEGG" id="ache:ACHE_70222S"/>
<keyword evidence="2" id="KW-1185">Reference proteome</keyword>
<accession>A0A7R7VV50</accession>
<proteinExistence type="predicted"/>
<dbReference type="PANTHER" id="PTHR43563">
    <property type="entry name" value="AMINE OXIDASE"/>
    <property type="match status" value="1"/>
</dbReference>
<dbReference type="RefSeq" id="XP_043139901.1">
    <property type="nucleotide sequence ID" value="XM_043282532.1"/>
</dbReference>
<protein>
    <recommendedName>
        <fullName evidence="3">Amine oxidase domain-containing protein</fullName>
    </recommendedName>
</protein>
<dbReference type="AlphaFoldDB" id="A0A7R7VV50"/>
<dbReference type="Proteomes" id="UP000637239">
    <property type="component" value="Chromosome 7"/>
</dbReference>
<evidence type="ECO:0008006" key="3">
    <source>
        <dbReference type="Google" id="ProtNLM"/>
    </source>
</evidence>
<dbReference type="EMBL" id="AP024422">
    <property type="protein sequence ID" value="BCR91379.1"/>
    <property type="molecule type" value="Genomic_DNA"/>
</dbReference>
<organism evidence="1 2">
    <name type="scientific">Aspergillus chevalieri</name>
    <name type="common">Eurotium chevalieri</name>
    <dbReference type="NCBI Taxonomy" id="182096"/>
    <lineage>
        <taxon>Eukaryota</taxon>
        <taxon>Fungi</taxon>
        <taxon>Dikarya</taxon>
        <taxon>Ascomycota</taxon>
        <taxon>Pezizomycotina</taxon>
        <taxon>Eurotiomycetes</taxon>
        <taxon>Eurotiomycetidae</taxon>
        <taxon>Eurotiales</taxon>
        <taxon>Aspergillaceae</taxon>
        <taxon>Aspergillus</taxon>
        <taxon>Aspergillus subgen. Aspergillus</taxon>
    </lineage>
</organism>
<dbReference type="SUPFAM" id="SSF51905">
    <property type="entry name" value="FAD/NAD(P)-binding domain"/>
    <property type="match status" value="1"/>
</dbReference>
<reference evidence="1" key="2">
    <citation type="submission" date="2021-02" db="EMBL/GenBank/DDBJ databases">
        <title>Aspergillus chevalieri M1 genome sequence.</title>
        <authorList>
            <person name="Kadooka C."/>
            <person name="Mori K."/>
            <person name="Futagami T."/>
        </authorList>
    </citation>
    <scope>NUCLEOTIDE SEQUENCE</scope>
    <source>
        <strain evidence="1">M1</strain>
    </source>
</reference>
<dbReference type="GeneID" id="66985737"/>
<dbReference type="Gene3D" id="3.50.50.60">
    <property type="entry name" value="FAD/NAD(P)-binding domain"/>
    <property type="match status" value="1"/>
</dbReference>
<evidence type="ECO:0000313" key="2">
    <source>
        <dbReference type="Proteomes" id="UP000637239"/>
    </source>
</evidence>
<sequence>MAAAPATHKKHDVLIVGAGLSGLQAALSVRAAGFSVCGVEAINRVGGKTLTAKSCEKGFNDMGAAWINDTSQSEMFKLYQRYGIRTEIKRDCGHTLIQSTDGFVVKVPYWQLPACPMFPFYMGNPTNSAGARKIDQLTFREFCVQKVQSNSAISIAGVLSVSLLWVESDEVSALYMFLYFKSGAGIDNIISDQKDGGQYLRNRQ</sequence>
<name>A0A7R7VV50_ASPCH</name>
<gene>
    <name evidence="1" type="ORF">ACHE_70222S</name>
</gene>
<dbReference type="Pfam" id="PF13450">
    <property type="entry name" value="NAD_binding_8"/>
    <property type="match status" value="1"/>
</dbReference>
<feature type="non-terminal residue" evidence="1">
    <location>
        <position position="204"/>
    </location>
</feature>
<dbReference type="InterPro" id="IPR036188">
    <property type="entry name" value="FAD/NAD-bd_sf"/>
</dbReference>